<accession>A0AA40KH48</accession>
<dbReference type="EMBL" id="JAHYIQ010000033">
    <property type="protein sequence ID" value="KAK1120147.1"/>
    <property type="molecule type" value="Genomic_DNA"/>
</dbReference>
<proteinExistence type="predicted"/>
<gene>
    <name evidence="2" type="ORF">K0M31_012870</name>
</gene>
<name>A0AA40KH48_9HYME</name>
<evidence type="ECO:0000313" key="3">
    <source>
        <dbReference type="Proteomes" id="UP001177670"/>
    </source>
</evidence>
<feature type="compositionally biased region" description="Acidic residues" evidence="1">
    <location>
        <begin position="1"/>
        <end position="11"/>
    </location>
</feature>
<evidence type="ECO:0000256" key="1">
    <source>
        <dbReference type="SAM" id="MobiDB-lite"/>
    </source>
</evidence>
<feature type="compositionally biased region" description="Polar residues" evidence="1">
    <location>
        <begin position="29"/>
        <end position="42"/>
    </location>
</feature>
<comment type="caution">
    <text evidence="2">The sequence shown here is derived from an EMBL/GenBank/DDBJ whole genome shotgun (WGS) entry which is preliminary data.</text>
</comment>
<evidence type="ECO:0000313" key="2">
    <source>
        <dbReference type="EMBL" id="KAK1120147.1"/>
    </source>
</evidence>
<feature type="region of interest" description="Disordered" evidence="1">
    <location>
        <begin position="1"/>
        <end position="51"/>
    </location>
</feature>
<reference evidence="2" key="1">
    <citation type="submission" date="2021-10" db="EMBL/GenBank/DDBJ databases">
        <title>Melipona bicolor Genome sequencing and assembly.</title>
        <authorList>
            <person name="Araujo N.S."/>
            <person name="Arias M.C."/>
        </authorList>
    </citation>
    <scope>NUCLEOTIDE SEQUENCE</scope>
    <source>
        <strain evidence="2">USP_2M_L1-L4_2017</strain>
        <tissue evidence="2">Whole body</tissue>
    </source>
</reference>
<dbReference type="AlphaFoldDB" id="A0AA40KH48"/>
<dbReference type="Proteomes" id="UP001177670">
    <property type="component" value="Unassembled WGS sequence"/>
</dbReference>
<sequence length="148" mass="16347">MEDIMESDEEKENERLWTTVSSPRKLRGSKQTNSNDTQLQPSRRQEATQRLIISSPITPAPIQLQLQLDTSSNNNLSNNNQIKPSPIILHESSLKQTLQTASWNTVVSMATLSTTQKNALATGNPSLTLNLTPSTAKVLDISPHTKDV</sequence>
<protein>
    <submittedName>
        <fullName evidence="2">Uncharacterized protein</fullName>
    </submittedName>
</protein>
<keyword evidence="3" id="KW-1185">Reference proteome</keyword>
<organism evidence="2 3">
    <name type="scientific">Melipona bicolor</name>
    <dbReference type="NCBI Taxonomy" id="60889"/>
    <lineage>
        <taxon>Eukaryota</taxon>
        <taxon>Metazoa</taxon>
        <taxon>Ecdysozoa</taxon>
        <taxon>Arthropoda</taxon>
        <taxon>Hexapoda</taxon>
        <taxon>Insecta</taxon>
        <taxon>Pterygota</taxon>
        <taxon>Neoptera</taxon>
        <taxon>Endopterygota</taxon>
        <taxon>Hymenoptera</taxon>
        <taxon>Apocrita</taxon>
        <taxon>Aculeata</taxon>
        <taxon>Apoidea</taxon>
        <taxon>Anthophila</taxon>
        <taxon>Apidae</taxon>
        <taxon>Melipona</taxon>
    </lineage>
</organism>